<sequence length="59" mass="6634">MNLDFNDMGLDYGLGSIARGHNPTVNNPDKQNPEIPKSWNSTNLNKFQKVCSNRLDSVK</sequence>
<keyword evidence="3" id="KW-1185">Reference proteome</keyword>
<evidence type="ECO:0000313" key="3">
    <source>
        <dbReference type="Proteomes" id="UP000789405"/>
    </source>
</evidence>
<feature type="region of interest" description="Disordered" evidence="1">
    <location>
        <begin position="19"/>
        <end position="41"/>
    </location>
</feature>
<dbReference type="EMBL" id="CAJVPY010000396">
    <property type="protein sequence ID" value="CAG8470248.1"/>
    <property type="molecule type" value="Genomic_DNA"/>
</dbReference>
<accession>A0A9N8W415</accession>
<organism evidence="2 3">
    <name type="scientific">Dentiscutata erythropus</name>
    <dbReference type="NCBI Taxonomy" id="1348616"/>
    <lineage>
        <taxon>Eukaryota</taxon>
        <taxon>Fungi</taxon>
        <taxon>Fungi incertae sedis</taxon>
        <taxon>Mucoromycota</taxon>
        <taxon>Glomeromycotina</taxon>
        <taxon>Glomeromycetes</taxon>
        <taxon>Diversisporales</taxon>
        <taxon>Gigasporaceae</taxon>
        <taxon>Dentiscutata</taxon>
    </lineage>
</organism>
<dbReference type="AlphaFoldDB" id="A0A9N8W415"/>
<evidence type="ECO:0000313" key="2">
    <source>
        <dbReference type="EMBL" id="CAG8470248.1"/>
    </source>
</evidence>
<proteinExistence type="predicted"/>
<evidence type="ECO:0000256" key="1">
    <source>
        <dbReference type="SAM" id="MobiDB-lite"/>
    </source>
</evidence>
<dbReference type="Proteomes" id="UP000789405">
    <property type="component" value="Unassembled WGS sequence"/>
</dbReference>
<comment type="caution">
    <text evidence="2">The sequence shown here is derived from an EMBL/GenBank/DDBJ whole genome shotgun (WGS) entry which is preliminary data.</text>
</comment>
<reference evidence="2" key="1">
    <citation type="submission" date="2021-06" db="EMBL/GenBank/DDBJ databases">
        <authorList>
            <person name="Kallberg Y."/>
            <person name="Tangrot J."/>
            <person name="Rosling A."/>
        </authorList>
    </citation>
    <scope>NUCLEOTIDE SEQUENCE</scope>
    <source>
        <strain evidence="2">MA453B</strain>
    </source>
</reference>
<protein>
    <submittedName>
        <fullName evidence="2">28782_t:CDS:1</fullName>
    </submittedName>
</protein>
<gene>
    <name evidence="2" type="ORF">DERYTH_LOCUS1421</name>
</gene>
<name>A0A9N8W415_9GLOM</name>